<gene>
    <name evidence="9" type="ORF">SAMN05444406_10121</name>
</gene>
<keyword evidence="6 8" id="KW-1133">Transmembrane helix</keyword>
<feature type="transmembrane region" description="Helical" evidence="8">
    <location>
        <begin position="247"/>
        <end position="266"/>
    </location>
</feature>
<accession>A0A1I5RK50</accession>
<dbReference type="PANTHER" id="PTHR21716:SF53">
    <property type="entry name" value="PERMEASE PERM-RELATED"/>
    <property type="match status" value="1"/>
</dbReference>
<evidence type="ECO:0000256" key="7">
    <source>
        <dbReference type="ARBA" id="ARBA00023136"/>
    </source>
</evidence>
<feature type="transmembrane region" description="Helical" evidence="8">
    <location>
        <begin position="34"/>
        <end position="51"/>
    </location>
</feature>
<evidence type="ECO:0000313" key="9">
    <source>
        <dbReference type="EMBL" id="SFP58944.1"/>
    </source>
</evidence>
<evidence type="ECO:0000256" key="6">
    <source>
        <dbReference type="ARBA" id="ARBA00022989"/>
    </source>
</evidence>
<dbReference type="InterPro" id="IPR002549">
    <property type="entry name" value="AI-2E-like"/>
</dbReference>
<evidence type="ECO:0000256" key="3">
    <source>
        <dbReference type="ARBA" id="ARBA00022448"/>
    </source>
</evidence>
<feature type="transmembrane region" description="Helical" evidence="8">
    <location>
        <begin position="154"/>
        <end position="172"/>
    </location>
</feature>
<evidence type="ECO:0000256" key="4">
    <source>
        <dbReference type="ARBA" id="ARBA00022475"/>
    </source>
</evidence>
<comment type="similarity">
    <text evidence="2">Belongs to the autoinducer-2 exporter (AI-2E) (TC 2.A.86) family.</text>
</comment>
<dbReference type="OrthoDB" id="9793390at2"/>
<protein>
    <submittedName>
        <fullName evidence="9">Predicted PurR-regulated permease PerM</fullName>
    </submittedName>
</protein>
<organism evidence="9 10">
    <name type="scientific">Caldicoprobacter faecalis</name>
    <dbReference type="NCBI Taxonomy" id="937334"/>
    <lineage>
        <taxon>Bacteria</taxon>
        <taxon>Bacillati</taxon>
        <taxon>Bacillota</taxon>
        <taxon>Clostridia</taxon>
        <taxon>Caldicoprobacterales</taxon>
        <taxon>Caldicoprobacteraceae</taxon>
        <taxon>Caldicoprobacter</taxon>
    </lineage>
</organism>
<comment type="subcellular location">
    <subcellularLocation>
        <location evidence="1">Cell membrane</location>
        <topology evidence="1">Multi-pass membrane protein</topology>
    </subcellularLocation>
</comment>
<feature type="transmembrane region" description="Helical" evidence="8">
    <location>
        <begin position="213"/>
        <end position="241"/>
    </location>
</feature>
<dbReference type="GO" id="GO:0005886">
    <property type="term" value="C:plasma membrane"/>
    <property type="evidence" value="ECO:0007669"/>
    <property type="project" value="UniProtKB-SubCell"/>
</dbReference>
<evidence type="ECO:0000313" key="10">
    <source>
        <dbReference type="Proteomes" id="UP000198577"/>
    </source>
</evidence>
<proteinExistence type="inferred from homology"/>
<dbReference type="EMBL" id="FOXR01000001">
    <property type="protein sequence ID" value="SFP58944.1"/>
    <property type="molecule type" value="Genomic_DNA"/>
</dbReference>
<dbReference type="PANTHER" id="PTHR21716">
    <property type="entry name" value="TRANSMEMBRANE PROTEIN"/>
    <property type="match status" value="1"/>
</dbReference>
<feature type="transmembrane region" description="Helical" evidence="8">
    <location>
        <begin position="273"/>
        <end position="292"/>
    </location>
</feature>
<keyword evidence="7 8" id="KW-0472">Membrane</keyword>
<keyword evidence="10" id="KW-1185">Reference proteome</keyword>
<dbReference type="STRING" id="937334.SAMN05444406_10121"/>
<evidence type="ECO:0000256" key="8">
    <source>
        <dbReference type="SAM" id="Phobius"/>
    </source>
</evidence>
<dbReference type="RefSeq" id="WP_025746575.1">
    <property type="nucleotide sequence ID" value="NZ_FOXR01000001.1"/>
</dbReference>
<evidence type="ECO:0000256" key="1">
    <source>
        <dbReference type="ARBA" id="ARBA00004651"/>
    </source>
</evidence>
<evidence type="ECO:0000256" key="5">
    <source>
        <dbReference type="ARBA" id="ARBA00022692"/>
    </source>
</evidence>
<feature type="transmembrane region" description="Helical" evidence="8">
    <location>
        <begin position="7"/>
        <end position="28"/>
    </location>
</feature>
<feature type="transmembrane region" description="Helical" evidence="8">
    <location>
        <begin position="63"/>
        <end position="88"/>
    </location>
</feature>
<dbReference type="AlphaFoldDB" id="A0A1I5RK50"/>
<dbReference type="Proteomes" id="UP000198577">
    <property type="component" value="Unassembled WGS sequence"/>
</dbReference>
<keyword evidence="4" id="KW-1003">Cell membrane</keyword>
<dbReference type="GO" id="GO:0055085">
    <property type="term" value="P:transmembrane transport"/>
    <property type="evidence" value="ECO:0007669"/>
    <property type="project" value="TreeGrafter"/>
</dbReference>
<keyword evidence="5 8" id="KW-0812">Transmembrane</keyword>
<keyword evidence="3" id="KW-0813">Transport</keyword>
<feature type="transmembrane region" description="Helical" evidence="8">
    <location>
        <begin position="304"/>
        <end position="332"/>
    </location>
</feature>
<reference evidence="9 10" key="1">
    <citation type="submission" date="2016-10" db="EMBL/GenBank/DDBJ databases">
        <authorList>
            <person name="de Groot N.N."/>
        </authorList>
    </citation>
    <scope>NUCLEOTIDE SEQUENCE [LARGE SCALE GENOMIC DNA]</scope>
    <source>
        <strain evidence="9 10">DSM 20678</strain>
    </source>
</reference>
<name>A0A1I5RK50_9FIRM</name>
<dbReference type="Pfam" id="PF01594">
    <property type="entry name" value="AI-2E_transport"/>
    <property type="match status" value="1"/>
</dbReference>
<sequence length="348" mass="39404">MKAYKRYIVFGLVFLLFFILLLIVISHWGKLSSVFRVVFFAIIISYILVPISEWLERFMPRNVAIIVLFGGLFLLLVAIGFLVVPPFIRQVVSLSQYIPEYAYQLKQLAAGFQSRLKSMGLPYGVQQTMEETIESIQRRLIEITRNTLERFMDGASGIPELFMIPVLSFYFLKDRKYFKRLMVSIIPIRYRKGIMCTFSEVHYILNRFIRSQIIISLVIGVFTTLGFLVVGIPYALILGIVAGIFEIIPYFGPWLGAVPAVVITALNAPSKIVWAIVVMVAVQQLEGSFITPKIMGDHVGLHPVYIILSLWIGGMFFGITGMLLAVPVVLIIRVIVKNIYLSIVTVSH</sequence>
<evidence type="ECO:0000256" key="2">
    <source>
        <dbReference type="ARBA" id="ARBA00009773"/>
    </source>
</evidence>